<feature type="chain" id="PRO_5026814696" evidence="1">
    <location>
        <begin position="22"/>
        <end position="131"/>
    </location>
</feature>
<comment type="caution">
    <text evidence="3">The sequence shown here is derived from an EMBL/GenBank/DDBJ whole genome shotgun (WGS) entry which is preliminary data.</text>
</comment>
<gene>
    <name evidence="2" type="ORF">GGD45_006168</name>
    <name evidence="3" type="ORF">GXW80_29075</name>
</gene>
<sequence>MKTRLVVSMAAFGLLAGSALAQSSTVTGAAGGAVTGAVVGGPVGAAVGGVAGAIAGTAIDPPPEKVVTYVQEQPLPPSEAVVQDQIVVGRALPETVVVTPVPDNPTYAYAVVNHKRVIVQPKTRTVVRILE</sequence>
<evidence type="ECO:0000313" key="2">
    <source>
        <dbReference type="EMBL" id="MBB6495702.1"/>
    </source>
</evidence>
<dbReference type="Pfam" id="PF06823">
    <property type="entry name" value="DUF1236"/>
    <property type="match status" value="1"/>
</dbReference>
<proteinExistence type="predicted"/>
<evidence type="ECO:0000256" key="1">
    <source>
        <dbReference type="SAM" id="SignalP"/>
    </source>
</evidence>
<evidence type="ECO:0000313" key="5">
    <source>
        <dbReference type="Proteomes" id="UP000526625"/>
    </source>
</evidence>
<dbReference type="AlphaFoldDB" id="A0A6P1CF91"/>
<feature type="signal peptide" evidence="1">
    <location>
        <begin position="1"/>
        <end position="21"/>
    </location>
</feature>
<name>A0A6P1CF91_RHITR</name>
<reference evidence="2 5" key="2">
    <citation type="submission" date="2020-08" db="EMBL/GenBank/DDBJ databases">
        <title>Genomic Encyclopedia of Type Strains, Phase IV (KMG-V): Genome sequencing to study the core and pangenomes of soil and plant-associated prokaryotes.</title>
        <authorList>
            <person name="Whitman W."/>
        </authorList>
    </citation>
    <scope>NUCLEOTIDE SEQUENCE [LARGE SCALE GENOMIC DNA]</scope>
    <source>
        <strain evidence="2 5">SEMIA 4059</strain>
    </source>
</reference>
<dbReference type="Proteomes" id="UP000526625">
    <property type="component" value="Unassembled WGS sequence"/>
</dbReference>
<keyword evidence="1" id="KW-0732">Signal</keyword>
<evidence type="ECO:0000313" key="4">
    <source>
        <dbReference type="Proteomes" id="UP000471190"/>
    </source>
</evidence>
<evidence type="ECO:0000313" key="3">
    <source>
        <dbReference type="EMBL" id="NEV15026.1"/>
    </source>
</evidence>
<organism evidence="3 4">
    <name type="scientific">Rhizobium tropici</name>
    <dbReference type="NCBI Taxonomy" id="398"/>
    <lineage>
        <taxon>Bacteria</taxon>
        <taxon>Pseudomonadati</taxon>
        <taxon>Pseudomonadota</taxon>
        <taxon>Alphaproteobacteria</taxon>
        <taxon>Hyphomicrobiales</taxon>
        <taxon>Rhizobiaceae</taxon>
        <taxon>Rhizobium/Agrobacterium group</taxon>
        <taxon>Rhizobium</taxon>
    </lineage>
</organism>
<protein>
    <submittedName>
        <fullName evidence="3">DUF1236 domain-containing protein</fullName>
    </submittedName>
</protein>
<dbReference type="EMBL" id="JAADZA010000061">
    <property type="protein sequence ID" value="NEV15026.1"/>
    <property type="molecule type" value="Genomic_DNA"/>
</dbReference>
<accession>A0A6P1CF91</accession>
<dbReference type="InterPro" id="IPR009642">
    <property type="entry name" value="DUF1236"/>
</dbReference>
<dbReference type="RefSeq" id="WP_015343864.1">
    <property type="nucleotide sequence ID" value="NZ_JAADZA010000061.1"/>
</dbReference>
<reference evidence="3 4" key="1">
    <citation type="submission" date="2020-02" db="EMBL/GenBank/DDBJ databases">
        <title>Draft genome sequence of Rhizobium tropici.</title>
        <authorList>
            <person name="Khayi S."/>
            <person name="Jemo M."/>
        </authorList>
    </citation>
    <scope>NUCLEOTIDE SEQUENCE [LARGE SCALE GENOMIC DNA]</scope>
    <source>
        <strain evidence="3 4">A12</strain>
    </source>
</reference>
<keyword evidence="5" id="KW-1185">Reference proteome</keyword>
<dbReference type="EMBL" id="JACHBF010000037">
    <property type="protein sequence ID" value="MBB6495702.1"/>
    <property type="molecule type" value="Genomic_DNA"/>
</dbReference>
<dbReference type="Proteomes" id="UP000471190">
    <property type="component" value="Unassembled WGS sequence"/>
</dbReference>